<dbReference type="Pfam" id="PF02210">
    <property type="entry name" value="Laminin_G_2"/>
    <property type="match status" value="1"/>
</dbReference>
<evidence type="ECO:0008006" key="10">
    <source>
        <dbReference type="Google" id="ProtNLM"/>
    </source>
</evidence>
<protein>
    <recommendedName>
        <fullName evidence="10">Cadherin domain protein</fullName>
    </recommendedName>
</protein>
<dbReference type="Gene3D" id="2.60.120.200">
    <property type="match status" value="1"/>
</dbReference>
<dbReference type="SUPFAM" id="SSF49313">
    <property type="entry name" value="Cadherin-like"/>
    <property type="match status" value="1"/>
</dbReference>
<dbReference type="PRINTS" id="PR00205">
    <property type="entry name" value="CADHERIN"/>
</dbReference>
<dbReference type="CDD" id="cd11304">
    <property type="entry name" value="Cadherin_repeat"/>
    <property type="match status" value="1"/>
</dbReference>
<dbReference type="FunFam" id="2.60.40.60:FF:000104">
    <property type="entry name" value="cadherin-23 isoform X1"/>
    <property type="match status" value="1"/>
</dbReference>
<feature type="domain" description="Cadherin" evidence="7">
    <location>
        <begin position="20"/>
        <end position="122"/>
    </location>
</feature>
<keyword evidence="1" id="KW-0812">Transmembrane</keyword>
<accession>A0AA36GWY9</accession>
<dbReference type="Proteomes" id="UP001176961">
    <property type="component" value="Unassembled WGS sequence"/>
</dbReference>
<comment type="caution">
    <text evidence="5">Lacks conserved residue(s) required for the propagation of feature annotation.</text>
</comment>
<gene>
    <name evidence="8" type="ORF">CYNAS_LOCUS11831</name>
</gene>
<evidence type="ECO:0000313" key="9">
    <source>
        <dbReference type="Proteomes" id="UP001176961"/>
    </source>
</evidence>
<evidence type="ECO:0000256" key="2">
    <source>
        <dbReference type="ARBA" id="ARBA00022989"/>
    </source>
</evidence>
<evidence type="ECO:0000259" key="6">
    <source>
        <dbReference type="PROSITE" id="PS50026"/>
    </source>
</evidence>
<keyword evidence="2" id="KW-0472">Membrane</keyword>
<dbReference type="EMBL" id="CATQJL010000223">
    <property type="protein sequence ID" value="CAJ0599848.1"/>
    <property type="molecule type" value="Genomic_DNA"/>
</dbReference>
<dbReference type="PROSITE" id="PS00022">
    <property type="entry name" value="EGF_1"/>
    <property type="match status" value="1"/>
</dbReference>
<dbReference type="InterPro" id="IPR000742">
    <property type="entry name" value="EGF"/>
</dbReference>
<dbReference type="Gene3D" id="2.10.25.10">
    <property type="entry name" value="Laminin"/>
    <property type="match status" value="1"/>
</dbReference>
<keyword evidence="3 5" id="KW-1015">Disulfide bond</keyword>
<evidence type="ECO:0000313" key="8">
    <source>
        <dbReference type="EMBL" id="CAJ0599848.1"/>
    </source>
</evidence>
<keyword evidence="9" id="KW-1185">Reference proteome</keyword>
<comment type="caution">
    <text evidence="8">The sequence shown here is derived from an EMBL/GenBank/DDBJ whole genome shotgun (WGS) entry which is preliminary data.</text>
</comment>
<dbReference type="InterPro" id="IPR001791">
    <property type="entry name" value="Laminin_G"/>
</dbReference>
<dbReference type="PANTHER" id="PTHR24026:SF126">
    <property type="entry name" value="PROTOCADHERIN FAT 4"/>
    <property type="match status" value="1"/>
</dbReference>
<evidence type="ECO:0000256" key="1">
    <source>
        <dbReference type="ARBA" id="ARBA00022692"/>
    </source>
</evidence>
<keyword evidence="5" id="KW-0245">EGF-like domain</keyword>
<dbReference type="PROSITE" id="PS01186">
    <property type="entry name" value="EGF_2"/>
    <property type="match status" value="2"/>
</dbReference>
<dbReference type="SMART" id="SM00181">
    <property type="entry name" value="EGF"/>
    <property type="match status" value="3"/>
</dbReference>
<sequence>MITKLKLRMNQGNSHSPHFDEKIVRFAVSEDLDDGDVIGIVTANDSDVGLAGKIHYRIQSESEVPLRTLPNGTLVVVGALDYEAKKRYVFNVTATDRGQPLRNASAQVVVDLLDLNDSPPMIEDKELTYAITSPNDIICPTISDIDTPLADLDFFTDTPNVTISAQHDCIKINDTVPPAISWTVSDDNQSITVKLNLLDMMPKQPEISETNVIISENTVDGTIVASYENVVFSEQKDQLSVDSKDVKVQGGHGLRGDVLKIYAKSRFGGRGLRSSNLTLMASRDAPSPLFEKTYYALNVSKMMPVDTVIHDFRLHLPDNCHMEIVTGNEAEAFCISRGLALTLCGNVRRKHYSILVEIICANRTTSRAAVSITVIPAPAQHAPLIGFVRESAPSAVIGQLDEKNHKSRKSIYHIGDMHLREIFALSPDGMLSTLKPLNRSIRSVYRIPIVVQPSAARPLTKTFVVFVDEDAETATTRPQINAAALLADPVTEFDLGDLDVGSSPKCQAINNDRYEVSEDCRITIEQSIDNHETIKAAINNRTVEVALKTLRIQHEFAPTMLQLVVYALPSGIAQMLTELQRTYSDLTFYPLAVEMSAYRNTLSLAIVDRNQKVISANDSRDIVARFFKMDEFAHALLESMETNLCANVSCANNGTCHQKVVWNKKSSTFTGPESLWSIPEGVGVANCECPPGFTGELCESIKKCDRASCPDGECTEDGDCVRDCEKTCKNGICTNGVCDCLLGFAGADCSLKTFGTATEQKRKKTVKMLKKLPTAKAPCSELQCGKGECLVQSGRSNTCRCPGGFVAKDCSSDPHVLSLLGSVIFTPTTELRTELELNHSPLVTNEFCNGSQSISIDFRTKNSHGVIVALSYEREFAVIEVHSSKVRYRMFDSYRTPIEITLNSQTVDDGNWRQVALELSEDRKTITFKVGGIGKEAVSRMVLPTSYLSI</sequence>
<evidence type="ECO:0000256" key="5">
    <source>
        <dbReference type="PROSITE-ProRule" id="PRU00076"/>
    </source>
</evidence>
<dbReference type="Pfam" id="PF00028">
    <property type="entry name" value="Cadherin"/>
    <property type="match status" value="1"/>
</dbReference>
<evidence type="ECO:0000256" key="4">
    <source>
        <dbReference type="PROSITE-ProRule" id="PRU00043"/>
    </source>
</evidence>
<dbReference type="GO" id="GO:0005886">
    <property type="term" value="C:plasma membrane"/>
    <property type="evidence" value="ECO:0007669"/>
    <property type="project" value="UniProtKB-SubCell"/>
</dbReference>
<dbReference type="GO" id="GO:0005509">
    <property type="term" value="F:calcium ion binding"/>
    <property type="evidence" value="ECO:0007669"/>
    <property type="project" value="UniProtKB-UniRule"/>
</dbReference>
<dbReference type="GO" id="GO:0009653">
    <property type="term" value="P:anatomical structure morphogenesis"/>
    <property type="evidence" value="ECO:0007669"/>
    <property type="project" value="UniProtKB-ARBA"/>
</dbReference>
<dbReference type="InterPro" id="IPR013320">
    <property type="entry name" value="ConA-like_dom_sf"/>
</dbReference>
<dbReference type="PROSITE" id="PS50268">
    <property type="entry name" value="CADHERIN_2"/>
    <property type="match status" value="1"/>
</dbReference>
<dbReference type="PANTHER" id="PTHR24026">
    <property type="entry name" value="FAT ATYPICAL CADHERIN-RELATED"/>
    <property type="match status" value="1"/>
</dbReference>
<name>A0AA36GWY9_CYLNA</name>
<reference evidence="8" key="1">
    <citation type="submission" date="2023-07" db="EMBL/GenBank/DDBJ databases">
        <authorList>
            <consortium name="CYATHOMIX"/>
        </authorList>
    </citation>
    <scope>NUCLEOTIDE SEQUENCE</scope>
    <source>
        <strain evidence="8">N/A</strain>
    </source>
</reference>
<proteinExistence type="predicted"/>
<dbReference type="InterPro" id="IPR002126">
    <property type="entry name" value="Cadherin-like_dom"/>
</dbReference>
<dbReference type="InterPro" id="IPR015919">
    <property type="entry name" value="Cadherin-like_sf"/>
</dbReference>
<dbReference type="SMART" id="SM00112">
    <property type="entry name" value="CA"/>
    <property type="match status" value="1"/>
</dbReference>
<evidence type="ECO:0000256" key="3">
    <source>
        <dbReference type="ARBA" id="ARBA00023157"/>
    </source>
</evidence>
<keyword evidence="2" id="KW-1133">Transmembrane helix</keyword>
<feature type="domain" description="EGF-like" evidence="6">
    <location>
        <begin position="641"/>
        <end position="699"/>
    </location>
</feature>
<dbReference type="AlphaFoldDB" id="A0AA36GWY9"/>
<dbReference type="SUPFAM" id="SSF49899">
    <property type="entry name" value="Concanavalin A-like lectins/glucanases"/>
    <property type="match status" value="1"/>
</dbReference>
<feature type="disulfide bond" evidence="5">
    <location>
        <begin position="689"/>
        <end position="698"/>
    </location>
</feature>
<evidence type="ECO:0000259" key="7">
    <source>
        <dbReference type="PROSITE" id="PS50268"/>
    </source>
</evidence>
<dbReference type="Gene3D" id="2.60.40.60">
    <property type="entry name" value="Cadherins"/>
    <property type="match status" value="1"/>
</dbReference>
<dbReference type="GO" id="GO:0007156">
    <property type="term" value="P:homophilic cell adhesion via plasma membrane adhesion molecules"/>
    <property type="evidence" value="ECO:0007669"/>
    <property type="project" value="InterPro"/>
</dbReference>
<keyword evidence="4" id="KW-0106">Calcium</keyword>
<organism evidence="8 9">
    <name type="scientific">Cylicocyclus nassatus</name>
    <name type="common">Nematode worm</name>
    <dbReference type="NCBI Taxonomy" id="53992"/>
    <lineage>
        <taxon>Eukaryota</taxon>
        <taxon>Metazoa</taxon>
        <taxon>Ecdysozoa</taxon>
        <taxon>Nematoda</taxon>
        <taxon>Chromadorea</taxon>
        <taxon>Rhabditida</taxon>
        <taxon>Rhabditina</taxon>
        <taxon>Rhabditomorpha</taxon>
        <taxon>Strongyloidea</taxon>
        <taxon>Strongylidae</taxon>
        <taxon>Cylicocyclus</taxon>
    </lineage>
</organism>
<dbReference type="PROSITE" id="PS50026">
    <property type="entry name" value="EGF_3"/>
    <property type="match status" value="1"/>
</dbReference>